<protein>
    <submittedName>
        <fullName evidence="1">Uncharacterized protein</fullName>
    </submittedName>
</protein>
<dbReference type="AlphaFoldDB" id="A0AAW0ML90"/>
<organism evidence="1 2">
    <name type="scientific">Mugilogobius chulae</name>
    <name type="common">yellowstripe goby</name>
    <dbReference type="NCBI Taxonomy" id="88201"/>
    <lineage>
        <taxon>Eukaryota</taxon>
        <taxon>Metazoa</taxon>
        <taxon>Chordata</taxon>
        <taxon>Craniata</taxon>
        <taxon>Vertebrata</taxon>
        <taxon>Euteleostomi</taxon>
        <taxon>Actinopterygii</taxon>
        <taxon>Neopterygii</taxon>
        <taxon>Teleostei</taxon>
        <taxon>Neoteleostei</taxon>
        <taxon>Acanthomorphata</taxon>
        <taxon>Gobiaria</taxon>
        <taxon>Gobiiformes</taxon>
        <taxon>Gobioidei</taxon>
        <taxon>Gobiidae</taxon>
        <taxon>Gobionellinae</taxon>
        <taxon>Mugilogobius</taxon>
    </lineage>
</organism>
<sequence length="545" mass="62403">MVGSVSSQSRPSLVLDFSRFLDSGHYRKIRVEYGNAKKYIKVPDIDGRFDLVAFLQEVTLKFSWLTETSGKLCLTDDMDTEISANIFDELVKSGIKQFKVHCHYPLTDLQQSTLNDRTDTMIALQPTASSSLDDEIPKLSSSSSDESDSTIILPSTVKRKVALGEMDRNEWRQNVESVLRSHPKGKNIFFEYDKTKRLSDGTRRLMVNIIVTEMTKSYGIQPPRDIRASYAMGIVALFPYLEDPFSRNGFEHFYDPYDNTGFLAWRLKTVQRKSRQTSTSQAWNTPTTQRQFLVSAEQLVGEECMKLLSEITHSTNQILIKENMRATFEYRQKLVHDKQEGSFVFDIFPRFLDTPGLIEQDFCQMFGDNVSGKLMIKWPTYFKSKVIAECRKIPSIDIRELLSTLDSGTENEHDWDSDVISLLLLLHLLPPTLRGSKKICPVQAAERLFKFVKDQRILSTFLETKDIRQPFLLCIGKKKKKIEKFFIVMDQTALPCATQTTLAAFDILFKAHYVFNVSYDEALSEDEVVRDGFAGDEATGNESIR</sequence>
<proteinExistence type="predicted"/>
<name>A0AAW0ML90_9GOBI</name>
<gene>
    <name evidence="1" type="ORF">WMY93_031779</name>
</gene>
<keyword evidence="2" id="KW-1185">Reference proteome</keyword>
<accession>A0AAW0ML90</accession>
<dbReference type="Proteomes" id="UP001460270">
    <property type="component" value="Unassembled WGS sequence"/>
</dbReference>
<comment type="caution">
    <text evidence="1">The sequence shown here is derived from an EMBL/GenBank/DDBJ whole genome shotgun (WGS) entry which is preliminary data.</text>
</comment>
<evidence type="ECO:0000313" key="1">
    <source>
        <dbReference type="EMBL" id="KAK7877511.1"/>
    </source>
</evidence>
<dbReference type="EMBL" id="JBBPFD010000689">
    <property type="protein sequence ID" value="KAK7877511.1"/>
    <property type="molecule type" value="Genomic_DNA"/>
</dbReference>
<reference evidence="2" key="1">
    <citation type="submission" date="2024-04" db="EMBL/GenBank/DDBJ databases">
        <title>Salinicola lusitanus LLJ914,a marine bacterium isolated from the Okinawa Trough.</title>
        <authorList>
            <person name="Li J."/>
        </authorList>
    </citation>
    <scope>NUCLEOTIDE SEQUENCE [LARGE SCALE GENOMIC DNA]</scope>
</reference>
<evidence type="ECO:0000313" key="2">
    <source>
        <dbReference type="Proteomes" id="UP001460270"/>
    </source>
</evidence>
<dbReference type="PANTHER" id="PTHR31025">
    <property type="entry name" value="SI:CH211-196P9.1-RELATED"/>
    <property type="match status" value="1"/>
</dbReference>
<dbReference type="PANTHER" id="PTHR31025:SF29">
    <property type="entry name" value="SI:CH211-196P9.1"/>
    <property type="match status" value="1"/>
</dbReference>